<dbReference type="InterPro" id="IPR050707">
    <property type="entry name" value="HTH_MetabolicPath_Reg"/>
</dbReference>
<keyword evidence="2" id="KW-0238">DNA-binding</keyword>
<dbReference type="SUPFAM" id="SSF55781">
    <property type="entry name" value="GAF domain-like"/>
    <property type="match status" value="1"/>
</dbReference>
<keyword evidence="1" id="KW-0805">Transcription regulation</keyword>
<keyword evidence="3" id="KW-0804">Transcription</keyword>
<dbReference type="GO" id="GO:0003700">
    <property type="term" value="F:DNA-binding transcription factor activity"/>
    <property type="evidence" value="ECO:0007669"/>
    <property type="project" value="TreeGrafter"/>
</dbReference>
<evidence type="ECO:0000313" key="6">
    <source>
        <dbReference type="EMBL" id="KAB1185471.1"/>
    </source>
</evidence>
<dbReference type="SMART" id="SM00346">
    <property type="entry name" value="HTH_ICLR"/>
    <property type="match status" value="1"/>
</dbReference>
<dbReference type="InterPro" id="IPR036388">
    <property type="entry name" value="WH-like_DNA-bd_sf"/>
</dbReference>
<dbReference type="PANTHER" id="PTHR30136">
    <property type="entry name" value="HELIX-TURN-HELIX TRANSCRIPTIONAL REGULATOR, ICLR FAMILY"/>
    <property type="match status" value="1"/>
</dbReference>
<dbReference type="RefSeq" id="WP_151139642.1">
    <property type="nucleotide sequence ID" value="NZ_VZUS01000004.1"/>
</dbReference>
<reference evidence="6" key="1">
    <citation type="submission" date="2019-09" db="EMBL/GenBank/DDBJ databases">
        <title>Genomic analysis of Haloferax sp. CBA1149.</title>
        <authorList>
            <person name="Roh S.W."/>
        </authorList>
    </citation>
    <scope>NUCLEOTIDE SEQUENCE</scope>
    <source>
        <strain evidence="6">CBA1149</strain>
    </source>
</reference>
<evidence type="ECO:0000256" key="3">
    <source>
        <dbReference type="ARBA" id="ARBA00023163"/>
    </source>
</evidence>
<dbReference type="InterPro" id="IPR036390">
    <property type="entry name" value="WH_DNA-bd_sf"/>
</dbReference>
<proteinExistence type="predicted"/>
<evidence type="ECO:0000259" key="5">
    <source>
        <dbReference type="PROSITE" id="PS51078"/>
    </source>
</evidence>
<comment type="caution">
    <text evidence="6">The sequence shown here is derived from an EMBL/GenBank/DDBJ whole genome shotgun (WGS) entry which is preliminary data.</text>
</comment>
<dbReference type="PROSITE" id="PS51077">
    <property type="entry name" value="HTH_ICLR"/>
    <property type="match status" value="1"/>
</dbReference>
<dbReference type="InterPro" id="IPR029016">
    <property type="entry name" value="GAF-like_dom_sf"/>
</dbReference>
<accession>A0A643JYR9</accession>
<organism evidence="6">
    <name type="scientific">Haloferax sp. CBA1149</name>
    <dbReference type="NCBI Taxonomy" id="2650753"/>
    <lineage>
        <taxon>Archaea</taxon>
        <taxon>Methanobacteriati</taxon>
        <taxon>Methanobacteriota</taxon>
        <taxon>Stenosarchaea group</taxon>
        <taxon>Halobacteria</taxon>
        <taxon>Halobacteriales</taxon>
        <taxon>Haloferacaceae</taxon>
        <taxon>Haloferax</taxon>
    </lineage>
</organism>
<protein>
    <submittedName>
        <fullName evidence="6">IclR family transcriptional regulator</fullName>
    </submittedName>
</protein>
<dbReference type="Pfam" id="PF09339">
    <property type="entry name" value="HTH_IclR"/>
    <property type="match status" value="1"/>
</dbReference>
<dbReference type="InterPro" id="IPR014757">
    <property type="entry name" value="Tscrpt_reg_IclR_C"/>
</dbReference>
<evidence type="ECO:0000256" key="2">
    <source>
        <dbReference type="ARBA" id="ARBA00023125"/>
    </source>
</evidence>
<gene>
    <name evidence="6" type="ORF">Hfx1149_15585</name>
</gene>
<name>A0A643JYR9_9EURY</name>
<dbReference type="PANTHER" id="PTHR30136:SF35">
    <property type="entry name" value="HTH-TYPE TRANSCRIPTIONAL REGULATOR RV1719"/>
    <property type="match status" value="1"/>
</dbReference>
<dbReference type="SUPFAM" id="SSF46785">
    <property type="entry name" value="Winged helix' DNA-binding domain"/>
    <property type="match status" value="1"/>
</dbReference>
<sequence>MDEIPHTDSNLRSVELSFGIIEQLRGRGKTTLAELTAETDLAKSTIHSHLTTLTNLGYVVKEDNAYRLSLRFLELGEEVRNLQPEYRILVDHVEALAERFEERAQFIVEEEGKGVYIYRKTGSRAVMTDSGVGKHIPLHSTAAGKAILAHMPREEVQEIIERHGLGSVTEHTITDEEELYEELDEIRERGYAFNREENLAGLNAVGVHVKGADGTVLGALSVSGPSFRLKGAQLESEIPDFMLGLANEIELNLAYPQ</sequence>
<dbReference type="GO" id="GO:0045892">
    <property type="term" value="P:negative regulation of DNA-templated transcription"/>
    <property type="evidence" value="ECO:0007669"/>
    <property type="project" value="TreeGrafter"/>
</dbReference>
<dbReference type="AlphaFoldDB" id="A0A643JYR9"/>
<dbReference type="Gene3D" id="1.10.10.10">
    <property type="entry name" value="Winged helix-like DNA-binding domain superfamily/Winged helix DNA-binding domain"/>
    <property type="match status" value="1"/>
</dbReference>
<dbReference type="EMBL" id="VZUS01000004">
    <property type="protein sequence ID" value="KAB1185471.1"/>
    <property type="molecule type" value="Genomic_DNA"/>
</dbReference>
<dbReference type="PROSITE" id="PS51078">
    <property type="entry name" value="ICLR_ED"/>
    <property type="match status" value="1"/>
</dbReference>
<dbReference type="Pfam" id="PF01614">
    <property type="entry name" value="IclR_C"/>
    <property type="match status" value="1"/>
</dbReference>
<evidence type="ECO:0000259" key="4">
    <source>
        <dbReference type="PROSITE" id="PS51077"/>
    </source>
</evidence>
<dbReference type="GO" id="GO:0003677">
    <property type="term" value="F:DNA binding"/>
    <property type="evidence" value="ECO:0007669"/>
    <property type="project" value="UniProtKB-KW"/>
</dbReference>
<feature type="domain" description="HTH iclR-type" evidence="4">
    <location>
        <begin position="11"/>
        <end position="70"/>
    </location>
</feature>
<dbReference type="Gene3D" id="3.30.450.40">
    <property type="match status" value="1"/>
</dbReference>
<feature type="domain" description="IclR-ED" evidence="5">
    <location>
        <begin position="71"/>
        <end position="255"/>
    </location>
</feature>
<evidence type="ECO:0000256" key="1">
    <source>
        <dbReference type="ARBA" id="ARBA00023015"/>
    </source>
</evidence>
<dbReference type="InterPro" id="IPR005471">
    <property type="entry name" value="Tscrpt_reg_IclR_N"/>
</dbReference>